<evidence type="ECO:0000256" key="6">
    <source>
        <dbReference type="ARBA" id="ARBA00022801"/>
    </source>
</evidence>
<keyword evidence="6" id="KW-0378">Hydrolase</keyword>
<sequence length="1143" mass="131098">MALQFISGNSISDRTAVMYETICAQACRHPDKNYIFLVPEQATLQVQRELSAVHPDHVLGNIDVVSFGRLAHRLLNEQAGKQAVLLDDTGKSMILRRIAGKEKQSLEVFGRNLNQSGFIQELKSVISEFSAYKVTSEVLEGVLPTLEKRPALQKKLRDIEKVYTSFYKELGEEYLTAEELLGVLSRLVPQSEKIRGSIIILDGFTGFTPLQYQVLEEMLQCAEHVVCAVTEDEKGGREELFSMSREMKNKLLAIAKEHHVSCEEKNHRYVTKKRKVAEELAHLEKQLYQVPPKSWNKQTDAVNIIAAKNPSEELGFVLRKVLSLVREGYAYREIAVVVGDLSVYRDEISHVFDQAGIPYFIDQKKGLNTHPLIQFVKKALAVLEEQMSYDSVMAFLRNPYVVSDENTFDGDILCEDLDRLDNYLLAGGIERINRWKHHWVMPYDNADEEDLSRLNQLREQIFNWFVPLRTVWEKPDTTVREAMTALFSFMQQFDIAYKLKVQQKAFRESGEKYLSSEYEQVYAKVLGLFDQIVELMGDETLEVRVLSDILDSGFEELSVGFIPAAVDRLVVGDLMRTRLEHIRVLFVIGCNDGLLPKRADRGGILSDYDREILKGAGMELALAAREEVFCQQYYLYLLLTKPSQKLYVSFSETSADGKALRPAHLKNVITKLFPKCQTYAAEDAYQKLEGLMQKKDGFLLLINGLRSYLDGEKEMWWQELYRYYMEDEAFKERLDIMREGLFYGYKTEKLDKQIAKKLFGGDHEISISRLEKYAACAYAHFLTYGLQLKERRQFELGAADYGSLFHASISHFFELLEKRHLNWREITDTQRNQLVEESVAKAMEEYQTTVFDSSARNKSMAGRIRRMTDRTLWALGCQWEHGAYEKTWHELDFGRAGGNGVTLPVEEGLELSLRGRIDRVDFAEEDGLLYVKVIDYKSGSTKLDLGKVYYGLQLQLVLYLEAAMAMAAKRNPNRKLIPAGIYYYNMKDPIVSGFDMTKEEIEAKQQKELRMNGLTSTEKASLLLIDAEGGNVVSGLEYKKDGSLSSRALVANADQMHELGHFARKKALNLARDIYGGKIDAYPYEYKKMNPCEYCEYGSVCGFDLQLEGCHYRRLSALDKDEVWQEIAREENKQTDKEEREDG</sequence>
<keyword evidence="13" id="KW-0234">DNA repair</keyword>
<dbReference type="Proteomes" id="UP001198200">
    <property type="component" value="Unassembled WGS sequence"/>
</dbReference>
<keyword evidence="4" id="KW-0547">Nucleotide-binding</keyword>
<dbReference type="InterPro" id="IPR011604">
    <property type="entry name" value="PDDEXK-like_dom_sf"/>
</dbReference>
<dbReference type="RefSeq" id="WP_308732314.1">
    <property type="nucleotide sequence ID" value="NZ_JAJEQN010000044.1"/>
</dbReference>
<keyword evidence="9" id="KW-0067">ATP-binding</keyword>
<keyword evidence="3" id="KW-0479">Metal-binding</keyword>
<proteinExistence type="predicted"/>
<keyword evidence="2" id="KW-0540">Nuclease</keyword>
<dbReference type="EMBL" id="JAJEQN010000044">
    <property type="protein sequence ID" value="MCC2222683.1"/>
    <property type="molecule type" value="Genomic_DNA"/>
</dbReference>
<dbReference type="GO" id="GO:0046872">
    <property type="term" value="F:metal ion binding"/>
    <property type="evidence" value="ECO:0007669"/>
    <property type="project" value="UniProtKB-KW"/>
</dbReference>
<evidence type="ECO:0000256" key="11">
    <source>
        <dbReference type="ARBA" id="ARBA00023014"/>
    </source>
</evidence>
<name>A0AAE3JDI3_9FIRM</name>
<keyword evidence="16" id="KW-1185">Reference proteome</keyword>
<dbReference type="InterPro" id="IPR014017">
    <property type="entry name" value="DNA_helicase_UvrD-like_C"/>
</dbReference>
<dbReference type="GO" id="GO:0004386">
    <property type="term" value="F:helicase activity"/>
    <property type="evidence" value="ECO:0007669"/>
    <property type="project" value="UniProtKB-KW"/>
</dbReference>
<dbReference type="Gene3D" id="3.40.50.300">
    <property type="entry name" value="P-loop containing nucleotide triphosphate hydrolases"/>
    <property type="match status" value="3"/>
</dbReference>
<dbReference type="Pfam" id="PF21445">
    <property type="entry name" value="ADDB_N"/>
    <property type="match status" value="1"/>
</dbReference>
<comment type="caution">
    <text evidence="15">The sequence shown here is derived from an EMBL/GenBank/DDBJ whole genome shotgun (WGS) entry which is preliminary data.</text>
</comment>
<dbReference type="PANTHER" id="PTHR30591">
    <property type="entry name" value="RECBCD ENZYME SUBUNIT RECC"/>
    <property type="match status" value="1"/>
</dbReference>
<reference evidence="15 16" key="1">
    <citation type="submission" date="2021-10" db="EMBL/GenBank/DDBJ databases">
        <title>Anaerobic single-cell dispensing facilitates the cultivation of human gut bacteria.</title>
        <authorList>
            <person name="Afrizal A."/>
        </authorList>
    </citation>
    <scope>NUCLEOTIDE SEQUENCE [LARGE SCALE GENOMIC DNA]</scope>
    <source>
        <strain evidence="15 16">CLA-AA-H224</strain>
    </source>
</reference>
<dbReference type="InterPro" id="IPR027417">
    <property type="entry name" value="P-loop_NTPase"/>
</dbReference>
<dbReference type="PROSITE" id="PS51217">
    <property type="entry name" value="UVRD_HELICASE_CTER"/>
    <property type="match status" value="1"/>
</dbReference>
<dbReference type="NCBIfam" id="TIGR02773">
    <property type="entry name" value="addB_Gpos"/>
    <property type="match status" value="1"/>
</dbReference>
<evidence type="ECO:0000256" key="1">
    <source>
        <dbReference type="ARBA" id="ARBA00022485"/>
    </source>
</evidence>
<keyword evidence="11" id="KW-0411">Iron-sulfur</keyword>
<evidence type="ECO:0000256" key="8">
    <source>
        <dbReference type="ARBA" id="ARBA00022839"/>
    </source>
</evidence>
<dbReference type="GO" id="GO:0005524">
    <property type="term" value="F:ATP binding"/>
    <property type="evidence" value="ECO:0007669"/>
    <property type="project" value="UniProtKB-KW"/>
</dbReference>
<keyword evidence="10" id="KW-0408">Iron</keyword>
<keyword evidence="1" id="KW-0004">4Fe-4S</keyword>
<dbReference type="Gene3D" id="3.90.320.10">
    <property type="match status" value="1"/>
</dbReference>
<protein>
    <submittedName>
        <fullName evidence="15">Helicase-exonuclease AddAB subunit AddB</fullName>
    </submittedName>
</protein>
<dbReference type="InterPro" id="IPR014140">
    <property type="entry name" value="DNA_helicase_suAddB"/>
</dbReference>
<dbReference type="InterPro" id="IPR049035">
    <property type="entry name" value="ADDB_N"/>
</dbReference>
<evidence type="ECO:0000256" key="10">
    <source>
        <dbReference type="ARBA" id="ARBA00023004"/>
    </source>
</evidence>
<feature type="domain" description="UvrD-like helicase C-terminal" evidence="14">
    <location>
        <begin position="271"/>
        <end position="567"/>
    </location>
</feature>
<dbReference type="AlphaFoldDB" id="A0AAE3JDI3"/>
<dbReference type="GO" id="GO:0003677">
    <property type="term" value="F:DNA binding"/>
    <property type="evidence" value="ECO:0007669"/>
    <property type="project" value="UniProtKB-KW"/>
</dbReference>
<organism evidence="15 16">
    <name type="scientific">Anthropogastromicrobium aceti</name>
    <dbReference type="NCBI Taxonomy" id="2981768"/>
    <lineage>
        <taxon>Bacteria</taxon>
        <taxon>Bacillati</taxon>
        <taxon>Bacillota</taxon>
        <taxon>Clostridia</taxon>
        <taxon>Lachnospirales</taxon>
        <taxon>Lachnospiraceae</taxon>
        <taxon>Anthropogastromicrobium</taxon>
    </lineage>
</organism>
<evidence type="ECO:0000313" key="15">
    <source>
        <dbReference type="EMBL" id="MCC2222683.1"/>
    </source>
</evidence>
<dbReference type="Pfam" id="PF12705">
    <property type="entry name" value="PDDEXK_1"/>
    <property type="match status" value="1"/>
</dbReference>
<evidence type="ECO:0000256" key="5">
    <source>
        <dbReference type="ARBA" id="ARBA00022763"/>
    </source>
</evidence>
<evidence type="ECO:0000313" key="16">
    <source>
        <dbReference type="Proteomes" id="UP001198200"/>
    </source>
</evidence>
<keyword evidence="7 15" id="KW-0347">Helicase</keyword>
<dbReference type="InterPro" id="IPR038726">
    <property type="entry name" value="PDDEXK_AddAB-type"/>
</dbReference>
<evidence type="ECO:0000256" key="7">
    <source>
        <dbReference type="ARBA" id="ARBA00022806"/>
    </source>
</evidence>
<evidence type="ECO:0000256" key="9">
    <source>
        <dbReference type="ARBA" id="ARBA00022840"/>
    </source>
</evidence>
<evidence type="ECO:0000259" key="14">
    <source>
        <dbReference type="PROSITE" id="PS51217"/>
    </source>
</evidence>
<gene>
    <name evidence="15" type="primary">addB</name>
    <name evidence="15" type="ORF">LKD48_13805</name>
</gene>
<accession>A0AAE3JDI3</accession>
<evidence type="ECO:0000256" key="4">
    <source>
        <dbReference type="ARBA" id="ARBA00022741"/>
    </source>
</evidence>
<keyword evidence="5" id="KW-0227">DNA damage</keyword>
<dbReference type="PANTHER" id="PTHR30591:SF1">
    <property type="entry name" value="RECBCD ENZYME SUBUNIT RECC"/>
    <property type="match status" value="1"/>
</dbReference>
<keyword evidence="12" id="KW-0238">DNA-binding</keyword>
<dbReference type="GO" id="GO:0051539">
    <property type="term" value="F:4 iron, 4 sulfur cluster binding"/>
    <property type="evidence" value="ECO:0007669"/>
    <property type="project" value="UniProtKB-KW"/>
</dbReference>
<dbReference type="GO" id="GO:0004527">
    <property type="term" value="F:exonuclease activity"/>
    <property type="evidence" value="ECO:0007669"/>
    <property type="project" value="UniProtKB-KW"/>
</dbReference>
<evidence type="ECO:0000256" key="2">
    <source>
        <dbReference type="ARBA" id="ARBA00022722"/>
    </source>
</evidence>
<dbReference type="GO" id="GO:0000724">
    <property type="term" value="P:double-strand break repair via homologous recombination"/>
    <property type="evidence" value="ECO:0007669"/>
    <property type="project" value="InterPro"/>
</dbReference>
<keyword evidence="8" id="KW-0269">Exonuclease</keyword>
<dbReference type="SUPFAM" id="SSF52540">
    <property type="entry name" value="P-loop containing nucleoside triphosphate hydrolases"/>
    <property type="match status" value="1"/>
</dbReference>
<evidence type="ECO:0000256" key="12">
    <source>
        <dbReference type="ARBA" id="ARBA00023125"/>
    </source>
</evidence>
<evidence type="ECO:0000256" key="13">
    <source>
        <dbReference type="ARBA" id="ARBA00023204"/>
    </source>
</evidence>
<evidence type="ECO:0000256" key="3">
    <source>
        <dbReference type="ARBA" id="ARBA00022723"/>
    </source>
</evidence>